<evidence type="ECO:0000256" key="2">
    <source>
        <dbReference type="ARBA" id="ARBA00005145"/>
    </source>
</evidence>
<dbReference type="NCBIfam" id="TIGR01347">
    <property type="entry name" value="sucB"/>
    <property type="match status" value="1"/>
</dbReference>
<name>A0A1X7G2M0_9SPHN</name>
<dbReference type="EC" id="2.3.1.61" evidence="5 12"/>
<dbReference type="PROSITE" id="PS51826">
    <property type="entry name" value="PSBD"/>
    <property type="match status" value="1"/>
</dbReference>
<dbReference type="GO" id="GO:0006099">
    <property type="term" value="P:tricarboxylic acid cycle"/>
    <property type="evidence" value="ECO:0007669"/>
    <property type="project" value="UniProtKB-UniRule"/>
</dbReference>
<dbReference type="CDD" id="cd06849">
    <property type="entry name" value="lipoyl_domain"/>
    <property type="match status" value="1"/>
</dbReference>
<evidence type="ECO:0000313" key="17">
    <source>
        <dbReference type="Proteomes" id="UP000192934"/>
    </source>
</evidence>
<feature type="region of interest" description="Disordered" evidence="13">
    <location>
        <begin position="81"/>
        <end position="124"/>
    </location>
</feature>
<dbReference type="PROSITE" id="PS00189">
    <property type="entry name" value="LIPOYL"/>
    <property type="match status" value="1"/>
</dbReference>
<dbReference type="Pfam" id="PF00198">
    <property type="entry name" value="2-oxoacid_dh"/>
    <property type="match status" value="1"/>
</dbReference>
<comment type="catalytic activity">
    <reaction evidence="11 12">
        <text>N(6)-[(R)-dihydrolipoyl]-L-lysyl-[protein] + succinyl-CoA = N(6)-[(R)-S(8)-succinyldihydrolipoyl]-L-lysyl-[protein] + CoA</text>
        <dbReference type="Rhea" id="RHEA:15213"/>
        <dbReference type="Rhea" id="RHEA-COMP:10475"/>
        <dbReference type="Rhea" id="RHEA-COMP:20092"/>
        <dbReference type="ChEBI" id="CHEBI:57287"/>
        <dbReference type="ChEBI" id="CHEBI:57292"/>
        <dbReference type="ChEBI" id="CHEBI:83100"/>
        <dbReference type="ChEBI" id="CHEBI:83120"/>
        <dbReference type="EC" id="2.3.1.61"/>
    </reaction>
</comment>
<evidence type="ECO:0000256" key="13">
    <source>
        <dbReference type="SAM" id="MobiDB-lite"/>
    </source>
</evidence>
<dbReference type="Gene3D" id="2.40.50.100">
    <property type="match status" value="1"/>
</dbReference>
<keyword evidence="9 12" id="KW-0450">Lipoyl</keyword>
<evidence type="ECO:0000313" key="16">
    <source>
        <dbReference type="EMBL" id="SMF62845.1"/>
    </source>
</evidence>
<dbReference type="InterPro" id="IPR003016">
    <property type="entry name" value="2-oxoA_DH_lipoyl-BS"/>
</dbReference>
<dbReference type="InterPro" id="IPR000089">
    <property type="entry name" value="Biotin_lipoyl"/>
</dbReference>
<reference evidence="17" key="1">
    <citation type="submission" date="2017-04" db="EMBL/GenBank/DDBJ databases">
        <authorList>
            <person name="Varghese N."/>
            <person name="Submissions S."/>
        </authorList>
    </citation>
    <scope>NUCLEOTIDE SEQUENCE [LARGE SCALE GENOMIC DNA]</scope>
    <source>
        <strain evidence="17">Dd16</strain>
    </source>
</reference>
<keyword evidence="7 12" id="KW-0816">Tricarboxylic acid cycle</keyword>
<dbReference type="PANTHER" id="PTHR43416">
    <property type="entry name" value="DIHYDROLIPOYLLYSINE-RESIDUE SUCCINYLTRANSFERASE COMPONENT OF 2-OXOGLUTARATE DEHYDROGENASE COMPLEX, MITOCHONDRIAL-RELATED"/>
    <property type="match status" value="1"/>
</dbReference>
<dbReference type="EMBL" id="LT840185">
    <property type="protein sequence ID" value="SMF62845.1"/>
    <property type="molecule type" value="Genomic_DNA"/>
</dbReference>
<dbReference type="InterPro" id="IPR006255">
    <property type="entry name" value="SucB"/>
</dbReference>
<keyword evidence="10 12" id="KW-0012">Acyltransferase</keyword>
<evidence type="ECO:0000256" key="1">
    <source>
        <dbReference type="ARBA" id="ARBA00004052"/>
    </source>
</evidence>
<accession>A0A1X7G2M0</accession>
<evidence type="ECO:0000256" key="3">
    <source>
        <dbReference type="ARBA" id="ARBA00007317"/>
    </source>
</evidence>
<dbReference type="AlphaFoldDB" id="A0A1X7G2M0"/>
<protein>
    <recommendedName>
        <fullName evidence="6 12">Dihydrolipoyllysine-residue succinyltransferase component of 2-oxoglutarate dehydrogenase complex</fullName>
        <ecNumber evidence="5 12">2.3.1.61</ecNumber>
    </recommendedName>
    <alternativeName>
        <fullName evidence="12">2-oxoglutarate dehydrogenase complex component E2</fullName>
    </alternativeName>
</protein>
<evidence type="ECO:0000256" key="7">
    <source>
        <dbReference type="ARBA" id="ARBA00022532"/>
    </source>
</evidence>
<evidence type="ECO:0000256" key="12">
    <source>
        <dbReference type="RuleBase" id="RU361138"/>
    </source>
</evidence>
<dbReference type="InterPro" id="IPR023213">
    <property type="entry name" value="CAT-like_dom_sf"/>
</dbReference>
<dbReference type="Pfam" id="PF02817">
    <property type="entry name" value="E3_binding"/>
    <property type="match status" value="1"/>
</dbReference>
<dbReference type="RefSeq" id="WP_085217811.1">
    <property type="nucleotide sequence ID" value="NZ_LT840185.1"/>
</dbReference>
<sequence>MATDVVVPTLGESITEATLGQWLKQPGDPVKADEPIASLETDKVAVEVNAPIAGTLGEQLVAEGDNVEVGALIARIEAGDAAAPKPDAGKAGKAETAVNPAGPGETPALKEDAAAPKAKDDAQALSPAVRRAVIETGVDPASLKGSGKDGRLTKDDVLAAAKGGTPAPAKPAPPAEKAAPATGERHEERVRMTRLRQTIASRLKEAQNTAALLTTFNDVDMTAVMDARGRYKDLFEKKHGIRLGFMGFFVKAVALAARDVPSVNAFIEGDEIVYHDYLDVSVAVSAPNGLVVPVIRNADAMSFAEIEKTIADFGKRAKDGTLKIDEMKGGTFTISNGGVFGSLLSTPIINPPQSAVLGMHRIEERPVVVDGQIVIRPMMYLALSYDHRLVDGREAVTFLVRVKEAIEDPTRLLIDL</sequence>
<evidence type="ECO:0000256" key="5">
    <source>
        <dbReference type="ARBA" id="ARBA00012945"/>
    </source>
</evidence>
<feature type="compositionally biased region" description="Basic and acidic residues" evidence="13">
    <location>
        <begin position="108"/>
        <end position="122"/>
    </location>
</feature>
<evidence type="ECO:0000256" key="10">
    <source>
        <dbReference type="ARBA" id="ARBA00023315"/>
    </source>
</evidence>
<evidence type="ECO:0000256" key="9">
    <source>
        <dbReference type="ARBA" id="ARBA00022823"/>
    </source>
</evidence>
<evidence type="ECO:0000256" key="6">
    <source>
        <dbReference type="ARBA" id="ARBA00019511"/>
    </source>
</evidence>
<dbReference type="UniPathway" id="UPA00868">
    <property type="reaction ID" value="UER00840"/>
</dbReference>
<dbReference type="InterPro" id="IPR004167">
    <property type="entry name" value="PSBD"/>
</dbReference>
<dbReference type="STRING" id="941907.SAMN06295910_1024"/>
<dbReference type="InterPro" id="IPR036625">
    <property type="entry name" value="E3-bd_dom_sf"/>
</dbReference>
<proteinExistence type="inferred from homology"/>
<dbReference type="GO" id="GO:0004149">
    <property type="term" value="F:dihydrolipoyllysine-residue succinyltransferase activity"/>
    <property type="evidence" value="ECO:0007669"/>
    <property type="project" value="UniProtKB-UniRule"/>
</dbReference>
<dbReference type="PANTHER" id="PTHR43416:SF5">
    <property type="entry name" value="DIHYDROLIPOYLLYSINE-RESIDUE SUCCINYLTRANSFERASE COMPONENT OF 2-OXOGLUTARATE DEHYDROGENASE COMPLEX, MITOCHONDRIAL"/>
    <property type="match status" value="1"/>
</dbReference>
<dbReference type="InterPro" id="IPR001078">
    <property type="entry name" value="2-oxoacid_DH_actylTfrase"/>
</dbReference>
<comment type="cofactor">
    <cofactor evidence="12">
        <name>(R)-lipoate</name>
        <dbReference type="ChEBI" id="CHEBI:83088"/>
    </cofactor>
    <text evidence="12">Binds 1 lipoyl cofactor covalently.</text>
</comment>
<feature type="domain" description="Lipoyl-binding" evidence="14">
    <location>
        <begin position="2"/>
        <end position="77"/>
    </location>
</feature>
<dbReference type="SUPFAM" id="SSF52777">
    <property type="entry name" value="CoA-dependent acyltransferases"/>
    <property type="match status" value="1"/>
</dbReference>
<dbReference type="PROSITE" id="PS50968">
    <property type="entry name" value="BIOTINYL_LIPOYL"/>
    <property type="match status" value="1"/>
</dbReference>
<keyword evidence="17" id="KW-1185">Reference proteome</keyword>
<dbReference type="InterPro" id="IPR050537">
    <property type="entry name" value="2-oxoacid_dehydrogenase"/>
</dbReference>
<dbReference type="GO" id="GO:0033512">
    <property type="term" value="P:L-lysine catabolic process to acetyl-CoA via saccharopine"/>
    <property type="evidence" value="ECO:0007669"/>
    <property type="project" value="UniProtKB-UniRule"/>
</dbReference>
<evidence type="ECO:0000256" key="8">
    <source>
        <dbReference type="ARBA" id="ARBA00022679"/>
    </source>
</evidence>
<feature type="domain" description="Peripheral subunit-binding (PSBD)" evidence="15">
    <location>
        <begin position="124"/>
        <end position="161"/>
    </location>
</feature>
<keyword evidence="8 12" id="KW-0808">Transferase</keyword>
<comment type="function">
    <text evidence="1 12">E2 component of the 2-oxoglutarate dehydrogenase (OGDH) complex which catalyzes the second step in the conversion of 2-oxoglutarate to succinyl-CoA and CO(2).</text>
</comment>
<dbReference type="OrthoDB" id="9805770at2"/>
<evidence type="ECO:0000259" key="15">
    <source>
        <dbReference type="PROSITE" id="PS51826"/>
    </source>
</evidence>
<comment type="similarity">
    <text evidence="3 12">Belongs to the 2-oxoacid dehydrogenase family.</text>
</comment>
<dbReference type="Pfam" id="PF00364">
    <property type="entry name" value="Biotin_lipoyl"/>
    <property type="match status" value="1"/>
</dbReference>
<evidence type="ECO:0000256" key="11">
    <source>
        <dbReference type="ARBA" id="ARBA00052761"/>
    </source>
</evidence>
<dbReference type="FunFam" id="3.30.559.10:FF:000007">
    <property type="entry name" value="Dihydrolipoamide acetyltransferase component of pyruvate dehydrogenase complex"/>
    <property type="match status" value="1"/>
</dbReference>
<dbReference type="InterPro" id="IPR011053">
    <property type="entry name" value="Single_hybrid_motif"/>
</dbReference>
<feature type="region of interest" description="Disordered" evidence="13">
    <location>
        <begin position="161"/>
        <end position="189"/>
    </location>
</feature>
<evidence type="ECO:0000256" key="4">
    <source>
        <dbReference type="ARBA" id="ARBA00011666"/>
    </source>
</evidence>
<dbReference type="NCBIfam" id="NF004309">
    <property type="entry name" value="PRK05704.1"/>
    <property type="match status" value="1"/>
</dbReference>
<dbReference type="Gene3D" id="3.30.559.10">
    <property type="entry name" value="Chloramphenicol acetyltransferase-like domain"/>
    <property type="match status" value="1"/>
</dbReference>
<gene>
    <name evidence="16" type="ORF">SAMN06295910_1024</name>
</gene>
<dbReference type="Proteomes" id="UP000192934">
    <property type="component" value="Chromosome I"/>
</dbReference>
<comment type="subunit">
    <text evidence="4">Forms a 24-polypeptide structural core with octahedral symmetry. Part of the 2-oxoglutarate dehydrogenase (OGDH) complex composed of E1 (2-oxoglutarate dehydrogenase), E2 (dihydrolipoamide succinyltransferase) and E3 (dihydrolipoamide dehydrogenase); the complex contains multiple copies of the three enzymatic components (E1, E2 and E3).</text>
</comment>
<comment type="pathway">
    <text evidence="2 12">Amino-acid degradation; L-lysine degradation via saccharopine pathway; glutaryl-CoA from L-lysine: step 6/6.</text>
</comment>
<organism evidence="16 17">
    <name type="scientific">Allosphingosinicella indica</name>
    <dbReference type="NCBI Taxonomy" id="941907"/>
    <lineage>
        <taxon>Bacteria</taxon>
        <taxon>Pseudomonadati</taxon>
        <taxon>Pseudomonadota</taxon>
        <taxon>Alphaproteobacteria</taxon>
        <taxon>Sphingomonadales</taxon>
        <taxon>Sphingomonadaceae</taxon>
        <taxon>Allosphingosinicella</taxon>
    </lineage>
</organism>
<evidence type="ECO:0000259" key="14">
    <source>
        <dbReference type="PROSITE" id="PS50968"/>
    </source>
</evidence>
<dbReference type="GO" id="GO:0005829">
    <property type="term" value="C:cytosol"/>
    <property type="evidence" value="ECO:0007669"/>
    <property type="project" value="TreeGrafter"/>
</dbReference>
<dbReference type="GO" id="GO:0045252">
    <property type="term" value="C:oxoglutarate dehydrogenase complex"/>
    <property type="evidence" value="ECO:0007669"/>
    <property type="project" value="UniProtKB-UniRule"/>
</dbReference>
<dbReference type="SUPFAM" id="SSF47005">
    <property type="entry name" value="Peripheral subunit-binding domain of 2-oxo acid dehydrogenase complex"/>
    <property type="match status" value="1"/>
</dbReference>
<dbReference type="Gene3D" id="4.10.320.10">
    <property type="entry name" value="E3-binding domain"/>
    <property type="match status" value="1"/>
</dbReference>
<dbReference type="SUPFAM" id="SSF51230">
    <property type="entry name" value="Single hybrid motif"/>
    <property type="match status" value="1"/>
</dbReference>